<evidence type="ECO:0000313" key="3">
    <source>
        <dbReference type="Proteomes" id="UP000729402"/>
    </source>
</evidence>
<protein>
    <submittedName>
        <fullName evidence="2">Uncharacterized protein</fullName>
    </submittedName>
</protein>
<dbReference type="InterPro" id="IPR003676">
    <property type="entry name" value="SAUR_fam"/>
</dbReference>
<dbReference type="EMBL" id="JAAALK010000086">
    <property type="protein sequence ID" value="KAG8082695.1"/>
    <property type="molecule type" value="Genomic_DNA"/>
</dbReference>
<dbReference type="PANTHER" id="PTHR31374:SF9">
    <property type="entry name" value="AUXIN-RESPONSIVE FAMILY PROTEIN"/>
    <property type="match status" value="1"/>
</dbReference>
<accession>A0A8J5VV43</accession>
<evidence type="ECO:0000256" key="1">
    <source>
        <dbReference type="ARBA" id="ARBA00006974"/>
    </source>
</evidence>
<dbReference type="GO" id="GO:0009733">
    <property type="term" value="P:response to auxin"/>
    <property type="evidence" value="ECO:0007669"/>
    <property type="project" value="InterPro"/>
</dbReference>
<gene>
    <name evidence="2" type="ORF">GUJ93_ZPchr0014g46699</name>
</gene>
<comment type="similarity">
    <text evidence="1">Belongs to the ARG7 family.</text>
</comment>
<dbReference type="OrthoDB" id="1840940at2759"/>
<proteinExistence type="inferred from homology"/>
<reference evidence="2" key="2">
    <citation type="submission" date="2021-02" db="EMBL/GenBank/DDBJ databases">
        <authorList>
            <person name="Kimball J.A."/>
            <person name="Haas M.W."/>
            <person name="Macchietto M."/>
            <person name="Kono T."/>
            <person name="Duquette J."/>
            <person name="Shao M."/>
        </authorList>
    </citation>
    <scope>NUCLEOTIDE SEQUENCE</scope>
    <source>
        <tissue evidence="2">Fresh leaf tissue</tissue>
    </source>
</reference>
<dbReference type="PANTHER" id="PTHR31374">
    <property type="entry name" value="AUXIN-INDUCED PROTEIN-LIKE-RELATED"/>
    <property type="match status" value="1"/>
</dbReference>
<dbReference type="AlphaFoldDB" id="A0A8J5VV43"/>
<dbReference type="Pfam" id="PF02519">
    <property type="entry name" value="Auxin_inducible"/>
    <property type="match status" value="1"/>
</dbReference>
<comment type="caution">
    <text evidence="2">The sequence shown here is derived from an EMBL/GenBank/DDBJ whole genome shotgun (WGS) entry which is preliminary data.</text>
</comment>
<dbReference type="Proteomes" id="UP000729402">
    <property type="component" value="Unassembled WGS sequence"/>
</dbReference>
<name>A0A8J5VV43_ZIZPA</name>
<evidence type="ECO:0000313" key="2">
    <source>
        <dbReference type="EMBL" id="KAG8082695.1"/>
    </source>
</evidence>
<keyword evidence="3" id="KW-1185">Reference proteome</keyword>
<reference evidence="2" key="1">
    <citation type="journal article" date="2021" name="bioRxiv">
        <title>Whole Genome Assembly and Annotation of Northern Wild Rice, Zizania palustris L., Supports a Whole Genome Duplication in the Zizania Genus.</title>
        <authorList>
            <person name="Haas M."/>
            <person name="Kono T."/>
            <person name="Macchietto M."/>
            <person name="Millas R."/>
            <person name="McGilp L."/>
            <person name="Shao M."/>
            <person name="Duquette J."/>
            <person name="Hirsch C.N."/>
            <person name="Kimball J."/>
        </authorList>
    </citation>
    <scope>NUCLEOTIDE SEQUENCE</scope>
    <source>
        <tissue evidence="2">Fresh leaf tissue</tissue>
    </source>
</reference>
<organism evidence="2 3">
    <name type="scientific">Zizania palustris</name>
    <name type="common">Northern wild rice</name>
    <dbReference type="NCBI Taxonomy" id="103762"/>
    <lineage>
        <taxon>Eukaryota</taxon>
        <taxon>Viridiplantae</taxon>
        <taxon>Streptophyta</taxon>
        <taxon>Embryophyta</taxon>
        <taxon>Tracheophyta</taxon>
        <taxon>Spermatophyta</taxon>
        <taxon>Magnoliopsida</taxon>
        <taxon>Liliopsida</taxon>
        <taxon>Poales</taxon>
        <taxon>Poaceae</taxon>
        <taxon>BOP clade</taxon>
        <taxon>Oryzoideae</taxon>
        <taxon>Oryzeae</taxon>
        <taxon>Zizaniinae</taxon>
        <taxon>Zizania</taxon>
    </lineage>
</organism>
<sequence length="173" mass="19383">MKMTRFHKLPRGQSTRDQYTVVYIAISSHSADIHTEMATSGVKRGGSKRRFLRAFLHSWKKLGAGAAAPAAGEWAPLDGGGDDDAIPSDVPRGHTVVYVGEELRRYVVRVSSLDHPLFRQLLDRAREEYQFAAGADARLCIPCDEDLFLGVLCHVNSKQEYWWLSFLHHAVCS</sequence>